<keyword evidence="4" id="KW-0408">Iron</keyword>
<dbReference type="Gene3D" id="2.102.10.10">
    <property type="entry name" value="Rieske [2Fe-2S] iron-sulphur domain"/>
    <property type="match status" value="1"/>
</dbReference>
<proteinExistence type="predicted"/>
<evidence type="ECO:0000256" key="6">
    <source>
        <dbReference type="ARBA" id="ARBA00023063"/>
    </source>
</evidence>
<dbReference type="SUPFAM" id="SSF50022">
    <property type="entry name" value="ISP domain"/>
    <property type="match status" value="1"/>
</dbReference>
<evidence type="ECO:0000256" key="2">
    <source>
        <dbReference type="ARBA" id="ARBA00022723"/>
    </source>
</evidence>
<evidence type="ECO:0000313" key="9">
    <source>
        <dbReference type="Proteomes" id="UP000000322"/>
    </source>
</evidence>
<keyword evidence="1" id="KW-0001">2Fe-2S</keyword>
<sequence length="120" mass="12670">MNPTTLQTGWTRLCSLTDLVPERGVAALVGGTQLALFRLDDDRVVAVQQHDPFSGANVLSRGLVGSVGDVPVLSSPMFKQVWALLTGECLDPGGKEPQDLVTYPVTVEDGDVLVGPAVAR</sequence>
<dbReference type="GO" id="GO:0051537">
    <property type="term" value="F:2 iron, 2 sulfur cluster binding"/>
    <property type="evidence" value="ECO:0007669"/>
    <property type="project" value="UniProtKB-KW"/>
</dbReference>
<gene>
    <name evidence="8" type="ordered locus">Sked_32850</name>
</gene>
<dbReference type="GO" id="GO:0004497">
    <property type="term" value="F:monooxygenase activity"/>
    <property type="evidence" value="ECO:0007669"/>
    <property type="project" value="UniProtKB-ARBA"/>
</dbReference>
<dbReference type="Proteomes" id="UP000000322">
    <property type="component" value="Chromosome"/>
</dbReference>
<dbReference type="InterPro" id="IPR017881">
    <property type="entry name" value="NirD"/>
</dbReference>
<dbReference type="STRING" id="446469.Sked_32850"/>
<organism evidence="8 9">
    <name type="scientific">Sanguibacter keddieii (strain ATCC 51767 / DSM 10542 / NCFB 3025 / ST-74)</name>
    <dbReference type="NCBI Taxonomy" id="446469"/>
    <lineage>
        <taxon>Bacteria</taxon>
        <taxon>Bacillati</taxon>
        <taxon>Actinomycetota</taxon>
        <taxon>Actinomycetes</taxon>
        <taxon>Micrococcales</taxon>
        <taxon>Sanguibacteraceae</taxon>
        <taxon>Sanguibacter</taxon>
    </lineage>
</organism>
<dbReference type="OrthoDB" id="3213360at2"/>
<dbReference type="GO" id="GO:0016705">
    <property type="term" value="F:oxidoreductase activity, acting on paired donors, with incorporation or reduction of molecular oxygen"/>
    <property type="evidence" value="ECO:0007669"/>
    <property type="project" value="UniProtKB-ARBA"/>
</dbReference>
<keyword evidence="5" id="KW-0411">Iron-sulfur</keyword>
<keyword evidence="2" id="KW-0479">Metal-binding</keyword>
<dbReference type="RefSeq" id="WP_012868248.1">
    <property type="nucleotide sequence ID" value="NC_013521.1"/>
</dbReference>
<dbReference type="AlphaFoldDB" id="D1BDV9"/>
<evidence type="ECO:0000256" key="4">
    <source>
        <dbReference type="ARBA" id="ARBA00023004"/>
    </source>
</evidence>
<evidence type="ECO:0000256" key="5">
    <source>
        <dbReference type="ARBA" id="ARBA00023014"/>
    </source>
</evidence>
<dbReference type="GO" id="GO:0008942">
    <property type="term" value="F:nitrite reductase [NAD(P)H] activity"/>
    <property type="evidence" value="ECO:0007669"/>
    <property type="project" value="InterPro"/>
</dbReference>
<dbReference type="PANTHER" id="PTHR40562">
    <property type="match status" value="1"/>
</dbReference>
<dbReference type="PROSITE" id="PS51296">
    <property type="entry name" value="RIESKE"/>
    <property type="match status" value="1"/>
</dbReference>
<keyword evidence="6" id="KW-0534">Nitrate assimilation</keyword>
<dbReference type="HOGENOM" id="CLU_055690_3_0_11"/>
<keyword evidence="9" id="KW-1185">Reference proteome</keyword>
<accession>D1BDV9</accession>
<dbReference type="PROSITE" id="PS51300">
    <property type="entry name" value="NIRD"/>
    <property type="match status" value="1"/>
</dbReference>
<dbReference type="PANTHER" id="PTHR40562:SF1">
    <property type="entry name" value="NITRITE REDUCTASE (NADH) SMALL SUBUNIT"/>
    <property type="match status" value="1"/>
</dbReference>
<keyword evidence="3" id="KW-0560">Oxidoreductase</keyword>
<reference evidence="8 9" key="1">
    <citation type="journal article" date="2009" name="Stand. Genomic Sci.">
        <title>Complete genome sequence of Sanguibacter keddieii type strain (ST-74).</title>
        <authorList>
            <person name="Ivanova N."/>
            <person name="Sikorski J."/>
            <person name="Sims D."/>
            <person name="Brettin T."/>
            <person name="Detter J.C."/>
            <person name="Han C."/>
            <person name="Lapidus A."/>
            <person name="Copeland A."/>
            <person name="Glavina Del Rio T."/>
            <person name="Nolan M."/>
            <person name="Chen F."/>
            <person name="Lucas S."/>
            <person name="Tice H."/>
            <person name="Cheng J.F."/>
            <person name="Bruce D."/>
            <person name="Goodwin L."/>
            <person name="Pitluck S."/>
            <person name="Pati A."/>
            <person name="Mavromatis K."/>
            <person name="Chen A."/>
            <person name="Palaniappan K."/>
            <person name="D'haeseleer P."/>
            <person name="Chain P."/>
            <person name="Bristow J."/>
            <person name="Eisen J.A."/>
            <person name="Markowitz V."/>
            <person name="Hugenholtz P."/>
            <person name="Goker M."/>
            <person name="Pukall R."/>
            <person name="Klenk H.P."/>
            <person name="Kyrpides N.C."/>
        </authorList>
    </citation>
    <scope>NUCLEOTIDE SEQUENCE [LARGE SCALE GENOMIC DNA]</scope>
    <source>
        <strain evidence="9">ATCC 51767 / DSM 10542 / NCFB 3025 / ST-74</strain>
    </source>
</reference>
<dbReference type="GO" id="GO:0042128">
    <property type="term" value="P:nitrate assimilation"/>
    <property type="evidence" value="ECO:0007669"/>
    <property type="project" value="UniProtKB-KW"/>
</dbReference>
<name>D1BDV9_SANKS</name>
<evidence type="ECO:0000256" key="3">
    <source>
        <dbReference type="ARBA" id="ARBA00023002"/>
    </source>
</evidence>
<dbReference type="CDD" id="cd03529">
    <property type="entry name" value="Rieske_NirD"/>
    <property type="match status" value="1"/>
</dbReference>
<evidence type="ECO:0000259" key="7">
    <source>
        <dbReference type="PROSITE" id="PS51296"/>
    </source>
</evidence>
<evidence type="ECO:0000256" key="1">
    <source>
        <dbReference type="ARBA" id="ARBA00022714"/>
    </source>
</evidence>
<dbReference type="InterPro" id="IPR036922">
    <property type="entry name" value="Rieske_2Fe-2S_sf"/>
</dbReference>
<dbReference type="KEGG" id="ske:Sked_32850"/>
<dbReference type="eggNOG" id="COG2146">
    <property type="taxonomic scope" value="Bacteria"/>
</dbReference>
<dbReference type="NCBIfam" id="TIGR02378">
    <property type="entry name" value="nirD_assim_sml"/>
    <property type="match status" value="1"/>
</dbReference>
<dbReference type="EMBL" id="CP001819">
    <property type="protein sequence ID" value="ACZ23180.1"/>
    <property type="molecule type" value="Genomic_DNA"/>
</dbReference>
<dbReference type="InterPro" id="IPR012748">
    <property type="entry name" value="Rieske-like_NirD"/>
</dbReference>
<dbReference type="GO" id="GO:0046872">
    <property type="term" value="F:metal ion binding"/>
    <property type="evidence" value="ECO:0007669"/>
    <property type="project" value="UniProtKB-KW"/>
</dbReference>
<protein>
    <submittedName>
        <fullName evidence="8">Assimilatory nitrite reductase (NAD(P)H) small subunit</fullName>
    </submittedName>
</protein>
<feature type="domain" description="Rieske" evidence="7">
    <location>
        <begin position="11"/>
        <end position="114"/>
    </location>
</feature>
<dbReference type="InterPro" id="IPR017941">
    <property type="entry name" value="Rieske_2Fe-2S"/>
</dbReference>
<dbReference type="Pfam" id="PF13806">
    <property type="entry name" value="Rieske_2"/>
    <property type="match status" value="1"/>
</dbReference>
<evidence type="ECO:0000313" key="8">
    <source>
        <dbReference type="EMBL" id="ACZ23180.1"/>
    </source>
</evidence>